<accession>A0A1J5TKI4</accession>
<feature type="compositionally biased region" description="Acidic residues" evidence="8">
    <location>
        <begin position="363"/>
        <end position="372"/>
    </location>
</feature>
<feature type="region of interest" description="Disordered" evidence="8">
    <location>
        <begin position="768"/>
        <end position="810"/>
    </location>
</feature>
<evidence type="ECO:0000256" key="7">
    <source>
        <dbReference type="ARBA" id="ARBA00023049"/>
    </source>
</evidence>
<feature type="domain" description="Peptidase M14" evidence="10">
    <location>
        <begin position="60"/>
        <end position="554"/>
    </location>
</feature>
<dbReference type="GO" id="GO:0004181">
    <property type="term" value="F:metallocarboxypeptidase activity"/>
    <property type="evidence" value="ECO:0007669"/>
    <property type="project" value="InterPro"/>
</dbReference>
<name>A0A1J5TKI4_9ARCH</name>
<evidence type="ECO:0000256" key="8">
    <source>
        <dbReference type="SAM" id="MobiDB-lite"/>
    </source>
</evidence>
<keyword evidence="6" id="KW-0862">Zinc</keyword>
<keyword evidence="7" id="KW-0482">Metalloprotease</keyword>
<dbReference type="Proteomes" id="UP000183615">
    <property type="component" value="Unassembled WGS sequence"/>
</dbReference>
<gene>
    <name evidence="11" type="ORF">BET99_02405</name>
</gene>
<dbReference type="SUPFAM" id="SSF53187">
    <property type="entry name" value="Zn-dependent exopeptidases"/>
    <property type="match status" value="2"/>
</dbReference>
<dbReference type="GO" id="GO:0006508">
    <property type="term" value="P:proteolysis"/>
    <property type="evidence" value="ECO:0007669"/>
    <property type="project" value="UniProtKB-KW"/>
</dbReference>
<feature type="region of interest" description="Disordered" evidence="8">
    <location>
        <begin position="296"/>
        <end position="377"/>
    </location>
</feature>
<dbReference type="PANTHER" id="PTHR11705:SF143">
    <property type="entry name" value="SLL0236 PROTEIN"/>
    <property type="match status" value="1"/>
</dbReference>
<keyword evidence="9" id="KW-0812">Transmembrane</keyword>
<dbReference type="PROSITE" id="PS00133">
    <property type="entry name" value="CARBOXYPEPT_ZN_2"/>
    <property type="match status" value="1"/>
</dbReference>
<feature type="compositionally biased region" description="Basic residues" evidence="8">
    <location>
        <begin position="780"/>
        <end position="800"/>
    </location>
</feature>
<dbReference type="InterPro" id="IPR000834">
    <property type="entry name" value="Peptidase_M14"/>
</dbReference>
<feature type="transmembrane region" description="Helical" evidence="9">
    <location>
        <begin position="739"/>
        <end position="761"/>
    </location>
</feature>
<dbReference type="Gene3D" id="3.40.630.10">
    <property type="entry name" value="Zn peptidases"/>
    <property type="match status" value="2"/>
</dbReference>
<keyword evidence="9" id="KW-0472">Membrane</keyword>
<feature type="compositionally biased region" description="Acidic residues" evidence="8">
    <location>
        <begin position="317"/>
        <end position="327"/>
    </location>
</feature>
<dbReference type="PROSITE" id="PS52035">
    <property type="entry name" value="PEPTIDASE_M14"/>
    <property type="match status" value="1"/>
</dbReference>
<dbReference type="Pfam" id="PF00246">
    <property type="entry name" value="Peptidase_M14"/>
    <property type="match status" value="3"/>
</dbReference>
<keyword evidence="9" id="KW-1133">Transmembrane helix</keyword>
<dbReference type="AlphaFoldDB" id="A0A1J5TKI4"/>
<evidence type="ECO:0000256" key="3">
    <source>
        <dbReference type="ARBA" id="ARBA00022670"/>
    </source>
</evidence>
<dbReference type="GO" id="GO:0005615">
    <property type="term" value="C:extracellular space"/>
    <property type="evidence" value="ECO:0007669"/>
    <property type="project" value="TreeGrafter"/>
</dbReference>
<comment type="cofactor">
    <cofactor evidence="1">
        <name>Zn(2+)</name>
        <dbReference type="ChEBI" id="CHEBI:29105"/>
    </cofactor>
</comment>
<evidence type="ECO:0000256" key="4">
    <source>
        <dbReference type="ARBA" id="ARBA00022723"/>
    </source>
</evidence>
<evidence type="ECO:0000256" key="9">
    <source>
        <dbReference type="SAM" id="Phobius"/>
    </source>
</evidence>
<protein>
    <recommendedName>
        <fullName evidence="10">Peptidase M14 domain-containing protein</fullName>
    </recommendedName>
</protein>
<evidence type="ECO:0000259" key="10">
    <source>
        <dbReference type="PROSITE" id="PS52035"/>
    </source>
</evidence>
<comment type="caution">
    <text evidence="11">The sequence shown here is derived from an EMBL/GenBank/DDBJ whole genome shotgun (WGS) entry which is preliminary data.</text>
</comment>
<keyword evidence="5" id="KW-0378">Hydrolase</keyword>
<sequence>MNRISSVTLAIMLTLTTMSTGSVEINEFQEENNPFSGFETDGNDTLDRTNTFPFDVYFDDYHEYHEVVSELQAFANDYPDIVEFYTLTDMIPRGATWQNNEIVGVKISDNVANEPDYYDDPDEETLFIVGNHHAREWMSVVTPLYFVYFMTYYYGEPPTDNDGDGLINEDMIDGIDNDGDGEQGGRVDEFGRALFDGIDNDGDGIIDEGIDEDPSEARVTYLVNNRETWIVPILNPDGYMYDREDPDRFWRKNMRDNDQNDRYGDACDGVDINRNYPFEWSHNTQLTALIGDDLEPEFTVDDDNPCSDVYHGPRDQNDDDGDCDDDPLTSALCDGPIVGGIGDQNTQTGVDEDPPDAQHKDDDNDGMIDEDREGGFSEPETEVIEYLTWRLDIYPDYPQEQYLEDYQNGIERDNWPEMFVTNLDGKVIRNYRTEAHDMKHNFMNSISYHAYSNLYIWPWGYKDQDPPHELYMENQVKPLMNVTGYGNWKDQGGYKVSGDINDYLYGMQGSFSYTVELNAANQGGLEGGFHADPLLIRPTVRMHLLTNIHFLDESPEARIGQMFGSYNQIGSEGIYSPEDTMMPTLTILSSKGESVGFQSDTDVSFEKYYANDDFPVKVLVENSQFMKKDSIFLKYRNDNMMEGEWKEVPMICSENCDVKAIGDVNSSAGFNIQKRDSVYKAYVPETEESMNVQFYAVAQDSRLASQNFGGYVTTGYGASEPIEIFVDDIIGFGNGIVDFFAVAIMMGIIYGVVWGGLYKTVGIATEAERRKNEDDEVKNKAPKKKAKPPTKPPAKGKIKPRTVAAIPKEG</sequence>
<organism evidence="11 12">
    <name type="scientific">Marine Group III euryarchaeote CG-Epi2</name>
    <dbReference type="NCBI Taxonomy" id="1888996"/>
    <lineage>
        <taxon>Archaea</taxon>
        <taxon>Methanobacteriati</taxon>
        <taxon>Thermoplasmatota</taxon>
        <taxon>Thermoplasmata</taxon>
        <taxon>Candidatus Thermoprofundales</taxon>
    </lineage>
</organism>
<proteinExistence type="inferred from homology"/>
<comment type="similarity">
    <text evidence="2">Belongs to the peptidase M14 family.</text>
</comment>
<dbReference type="PANTHER" id="PTHR11705">
    <property type="entry name" value="PROTEASE FAMILY M14 CARBOXYPEPTIDASE A,B"/>
    <property type="match status" value="1"/>
</dbReference>
<evidence type="ECO:0000256" key="2">
    <source>
        <dbReference type="ARBA" id="ARBA00005988"/>
    </source>
</evidence>
<evidence type="ECO:0000256" key="1">
    <source>
        <dbReference type="ARBA" id="ARBA00001947"/>
    </source>
</evidence>
<feature type="compositionally biased region" description="Acidic residues" evidence="8">
    <location>
        <begin position="296"/>
        <end position="305"/>
    </location>
</feature>
<evidence type="ECO:0000256" key="5">
    <source>
        <dbReference type="ARBA" id="ARBA00022801"/>
    </source>
</evidence>
<keyword evidence="3" id="KW-0645">Protease</keyword>
<evidence type="ECO:0000313" key="11">
    <source>
        <dbReference type="EMBL" id="OIR21473.1"/>
    </source>
</evidence>
<evidence type="ECO:0000313" key="12">
    <source>
        <dbReference type="Proteomes" id="UP000183615"/>
    </source>
</evidence>
<dbReference type="InterPro" id="IPR057247">
    <property type="entry name" value="CARBOXYPEPT_ZN_2"/>
</dbReference>
<feature type="compositionally biased region" description="Basic and acidic residues" evidence="8">
    <location>
        <begin position="768"/>
        <end position="779"/>
    </location>
</feature>
<evidence type="ECO:0000256" key="6">
    <source>
        <dbReference type="ARBA" id="ARBA00022833"/>
    </source>
</evidence>
<dbReference type="SMART" id="SM00631">
    <property type="entry name" value="Zn_pept"/>
    <property type="match status" value="1"/>
</dbReference>
<dbReference type="GO" id="GO:0008270">
    <property type="term" value="F:zinc ion binding"/>
    <property type="evidence" value="ECO:0007669"/>
    <property type="project" value="InterPro"/>
</dbReference>
<dbReference type="EMBL" id="MIYZ01000041">
    <property type="protein sequence ID" value="OIR21473.1"/>
    <property type="molecule type" value="Genomic_DNA"/>
</dbReference>
<keyword evidence="4" id="KW-0479">Metal-binding</keyword>
<reference evidence="11 12" key="1">
    <citation type="submission" date="2016-08" db="EMBL/GenBank/DDBJ databases">
        <title>New Insights into Marine Group III Euryarchaeota, from dark to light.</title>
        <authorList>
            <person name="Haro-Moreno J.M."/>
            <person name="Rodriguez-Valera F."/>
            <person name="Lopez-Garcia P."/>
            <person name="Moreira D."/>
            <person name="Martin-Cuadrado A.B."/>
        </authorList>
    </citation>
    <scope>NUCLEOTIDE SEQUENCE [LARGE SCALE GENOMIC DNA]</scope>
    <source>
        <strain evidence="11">CG-Epi2</strain>
    </source>
</reference>